<evidence type="ECO:0000313" key="3">
    <source>
        <dbReference type="EMBL" id="GMF34117.1"/>
    </source>
</evidence>
<accession>A0A9W6X9H9</accession>
<keyword evidence="1" id="KW-0812">Transmembrane</keyword>
<dbReference type="OrthoDB" id="166170at2759"/>
<dbReference type="SUPFAM" id="SSF52058">
    <property type="entry name" value="L domain-like"/>
    <property type="match status" value="1"/>
</dbReference>
<evidence type="ECO:0000256" key="1">
    <source>
        <dbReference type="SAM" id="Phobius"/>
    </source>
</evidence>
<organism evidence="3 4">
    <name type="scientific">Phytophthora fragariaefolia</name>
    <dbReference type="NCBI Taxonomy" id="1490495"/>
    <lineage>
        <taxon>Eukaryota</taxon>
        <taxon>Sar</taxon>
        <taxon>Stramenopiles</taxon>
        <taxon>Oomycota</taxon>
        <taxon>Peronosporomycetes</taxon>
        <taxon>Peronosporales</taxon>
        <taxon>Peronosporaceae</taxon>
        <taxon>Phytophthora</taxon>
    </lineage>
</organism>
<protein>
    <submittedName>
        <fullName evidence="3">Unnamed protein product</fullName>
    </submittedName>
</protein>
<feature type="transmembrane region" description="Helical" evidence="1">
    <location>
        <begin position="243"/>
        <end position="263"/>
    </location>
</feature>
<dbReference type="AlphaFoldDB" id="A0A9W6X9H9"/>
<reference evidence="3" key="1">
    <citation type="submission" date="2023-04" db="EMBL/GenBank/DDBJ databases">
        <title>Phytophthora fragariaefolia NBRC 109709.</title>
        <authorList>
            <person name="Ichikawa N."/>
            <person name="Sato H."/>
            <person name="Tonouchi N."/>
        </authorList>
    </citation>
    <scope>NUCLEOTIDE SEQUENCE</scope>
    <source>
        <strain evidence="3">NBRC 109709</strain>
    </source>
</reference>
<evidence type="ECO:0000259" key="2">
    <source>
        <dbReference type="Pfam" id="PF26605"/>
    </source>
</evidence>
<dbReference type="Proteomes" id="UP001165121">
    <property type="component" value="Unassembled WGS sequence"/>
</dbReference>
<dbReference type="InterPro" id="IPR032675">
    <property type="entry name" value="LRR_dom_sf"/>
</dbReference>
<dbReference type="EMBL" id="BSXT01000795">
    <property type="protein sequence ID" value="GMF34117.1"/>
    <property type="molecule type" value="Genomic_DNA"/>
</dbReference>
<proteinExistence type="predicted"/>
<keyword evidence="4" id="KW-1185">Reference proteome</keyword>
<gene>
    <name evidence="3" type="ORF">Pfra01_000867100</name>
</gene>
<comment type="caution">
    <text evidence="3">The sequence shown here is derived from an EMBL/GenBank/DDBJ whole genome shotgun (WGS) entry which is preliminary data.</text>
</comment>
<sequence length="750" mass="83057">MPRGDEFPQNAPGGGSADMDVLVSQTDGVTASPAKPAIAKGPKASLKQLSKRLPTFYKVFGVLGVAMTIMFAGSAAWMFMLVAIQIHANSITNAIMDTTELDHGDFWLLLRPSTAIVVSSVVLLILFGIGYTALAAATLFFHRAGLPAATNTDSSPANSEVANTEVVLNQNGPKNGVQRILQWIGELPADVREYYIVRFPLPPGFLVSVIKIFNVVVTSSLSLKSAAIDAPKLAFQTLTLFDFFFAVFASLVVFLHSINSFTFDRASFMTKIETLNGSLDTIARTFGDPSQMLSFRNAFHFVQFSSGSTLFYSSVLNLISIYEWYTVIKLLTQQYHQQRKTDQKQKTFIEPILSQSQSGNSVKKNVKTPLLWKQFCPKLLLSMMFLLVGISNFIYSIGSVRSTADLCSRCNNCVLASYQWNFGKSHCTCLMFVDRDMSPKTYAEWITPEDTTSNLAELAIAGELLVVQIINRAVPDLPEELKRCQNLQQLILIYTKTQYLPEWVSEFSNLEYLHVEGDYTDRRLQLVADGIFDSMPHLILLHLDDHPNLEKLPSLSALKKLRHLVLAVMDSLVEIPSFEGLADLSDIAIAHIPRATRLTSLEPLVNLESLVVTSRSAMCCNGYFTGTCNMTEPQCLAIAGETYPLACSNDRISKDDKAKLDKIMSVICPPSLAVDMAKLAPTNYSTDELCAGIKYKNCNLNGEEGICYNANMMVIHCRVTPDYLDMRKQQIKRRVGGICDPNVEAWLGCS</sequence>
<name>A0A9W6X9H9_9STRA</name>
<feature type="transmembrane region" description="Helical" evidence="1">
    <location>
        <begin position="379"/>
        <end position="398"/>
    </location>
</feature>
<feature type="transmembrane region" description="Helical" evidence="1">
    <location>
        <begin position="56"/>
        <end position="80"/>
    </location>
</feature>
<keyword evidence="1" id="KW-1133">Transmembrane helix</keyword>
<keyword evidence="1" id="KW-0472">Membrane</keyword>
<feature type="transmembrane region" description="Helical" evidence="1">
    <location>
        <begin position="115"/>
        <end position="141"/>
    </location>
</feature>
<evidence type="ECO:0000313" key="4">
    <source>
        <dbReference type="Proteomes" id="UP001165121"/>
    </source>
</evidence>
<dbReference type="Gene3D" id="3.80.10.10">
    <property type="entry name" value="Ribonuclease Inhibitor"/>
    <property type="match status" value="1"/>
</dbReference>
<dbReference type="Pfam" id="PF26605">
    <property type="entry name" value="WLGC"/>
    <property type="match status" value="1"/>
</dbReference>
<dbReference type="InterPro" id="IPR058256">
    <property type="entry name" value="WLGC"/>
</dbReference>
<feature type="domain" description="WLGC" evidence="2">
    <location>
        <begin position="686"/>
        <end position="750"/>
    </location>
</feature>
<feature type="transmembrane region" description="Helical" evidence="1">
    <location>
        <begin position="204"/>
        <end position="223"/>
    </location>
</feature>